<gene>
    <name evidence="2" type="ORF">MU848_10160</name>
</gene>
<dbReference type="Proteomes" id="UP001203512">
    <property type="component" value="Unassembled WGS sequence"/>
</dbReference>
<sequence length="73" mass="8609">MAADHYPAMPSTVIRHFEYDAAKHRLDVQFVSGKRYSYHDVPEKLALGMRNATSKGSFFNRQIRDRYRFTKLN</sequence>
<feature type="domain" description="KTSC" evidence="1">
    <location>
        <begin position="11"/>
        <end position="67"/>
    </location>
</feature>
<dbReference type="EMBL" id="JALKHS010000006">
    <property type="protein sequence ID" value="MCK0531942.1"/>
    <property type="molecule type" value="Genomic_DNA"/>
</dbReference>
<dbReference type="InterPro" id="IPR025309">
    <property type="entry name" value="KTSC_dom"/>
</dbReference>
<proteinExistence type="predicted"/>
<organism evidence="2 3">
    <name type="scientific">Sphingobium agri</name>
    <dbReference type="NCBI Taxonomy" id="2933566"/>
    <lineage>
        <taxon>Bacteria</taxon>
        <taxon>Pseudomonadati</taxon>
        <taxon>Pseudomonadota</taxon>
        <taxon>Alphaproteobacteria</taxon>
        <taxon>Sphingomonadales</taxon>
        <taxon>Sphingomonadaceae</taxon>
        <taxon>Sphingobium</taxon>
    </lineage>
</organism>
<reference evidence="2 3" key="1">
    <citation type="submission" date="2022-04" db="EMBL/GenBank/DDBJ databases">
        <authorList>
            <person name="Huq M.A."/>
        </authorList>
    </citation>
    <scope>NUCLEOTIDE SEQUENCE [LARGE SCALE GENOMIC DNA]</scope>
    <source>
        <strain evidence="2 3">MAH-33</strain>
    </source>
</reference>
<keyword evidence="3" id="KW-1185">Reference proteome</keyword>
<comment type="caution">
    <text evidence="2">The sequence shown here is derived from an EMBL/GenBank/DDBJ whole genome shotgun (WGS) entry which is preliminary data.</text>
</comment>
<accession>A0ABT0DYD4</accession>
<evidence type="ECO:0000259" key="1">
    <source>
        <dbReference type="Pfam" id="PF13619"/>
    </source>
</evidence>
<name>A0ABT0DYD4_9SPHN</name>
<evidence type="ECO:0000313" key="2">
    <source>
        <dbReference type="EMBL" id="MCK0531942.1"/>
    </source>
</evidence>
<dbReference type="Pfam" id="PF13619">
    <property type="entry name" value="KTSC"/>
    <property type="match status" value="1"/>
</dbReference>
<evidence type="ECO:0000313" key="3">
    <source>
        <dbReference type="Proteomes" id="UP001203512"/>
    </source>
</evidence>
<protein>
    <submittedName>
        <fullName evidence="2">KTSC domain-containing protein</fullName>
    </submittedName>
</protein>
<dbReference type="RefSeq" id="WP_247231554.1">
    <property type="nucleotide sequence ID" value="NZ_JALKHS010000006.1"/>
</dbReference>